<evidence type="ECO:0000256" key="1">
    <source>
        <dbReference type="SAM" id="Phobius"/>
    </source>
</evidence>
<sequence length="161" mass="18276">MRHSLRQSGHVCGCDDKLAMHGKAMVISICICLLLTALTSGGTLNLVFLSRGGFIDMWEQQFAFFMMMKLLRSRAAHCAHGKFKFVVVVDLWRSLSLVVRIDAGFGSAAAFFSGSWWKKGVASLIWFDLLPMRAVVMLHRWHVQDNRWRIRSGSNDSRLSR</sequence>
<protein>
    <submittedName>
        <fullName evidence="2">Uncharacterized protein</fullName>
    </submittedName>
</protein>
<dbReference type="EMBL" id="CP039355">
    <property type="protein sequence ID" value="QCE15178.1"/>
    <property type="molecule type" value="Genomic_DNA"/>
</dbReference>
<gene>
    <name evidence="2" type="ORF">DEO72_LG11g2187</name>
</gene>
<keyword evidence="1" id="KW-0812">Transmembrane</keyword>
<dbReference type="Proteomes" id="UP000501690">
    <property type="component" value="Linkage Group LG11"/>
</dbReference>
<name>A0A4D6NPD6_VIGUN</name>
<accession>A0A4D6NPD6</accession>
<feature type="transmembrane region" description="Helical" evidence="1">
    <location>
        <begin position="25"/>
        <end position="48"/>
    </location>
</feature>
<evidence type="ECO:0000313" key="3">
    <source>
        <dbReference type="Proteomes" id="UP000501690"/>
    </source>
</evidence>
<keyword evidence="1" id="KW-1133">Transmembrane helix</keyword>
<keyword evidence="1" id="KW-0472">Membrane</keyword>
<dbReference type="AlphaFoldDB" id="A0A4D6NPD6"/>
<evidence type="ECO:0000313" key="2">
    <source>
        <dbReference type="EMBL" id="QCE15178.1"/>
    </source>
</evidence>
<reference evidence="2 3" key="1">
    <citation type="submission" date="2019-04" db="EMBL/GenBank/DDBJ databases">
        <title>An improved genome assembly and genetic linkage map for asparagus bean, Vigna unguiculata ssp. sesquipedialis.</title>
        <authorList>
            <person name="Xia Q."/>
            <person name="Zhang R."/>
            <person name="Dong Y."/>
        </authorList>
    </citation>
    <scope>NUCLEOTIDE SEQUENCE [LARGE SCALE GENOMIC DNA]</scope>
    <source>
        <tissue evidence="2">Leaf</tissue>
    </source>
</reference>
<keyword evidence="3" id="KW-1185">Reference proteome</keyword>
<proteinExistence type="predicted"/>
<organism evidence="2 3">
    <name type="scientific">Vigna unguiculata</name>
    <name type="common">Cowpea</name>
    <dbReference type="NCBI Taxonomy" id="3917"/>
    <lineage>
        <taxon>Eukaryota</taxon>
        <taxon>Viridiplantae</taxon>
        <taxon>Streptophyta</taxon>
        <taxon>Embryophyta</taxon>
        <taxon>Tracheophyta</taxon>
        <taxon>Spermatophyta</taxon>
        <taxon>Magnoliopsida</taxon>
        <taxon>eudicotyledons</taxon>
        <taxon>Gunneridae</taxon>
        <taxon>Pentapetalae</taxon>
        <taxon>rosids</taxon>
        <taxon>fabids</taxon>
        <taxon>Fabales</taxon>
        <taxon>Fabaceae</taxon>
        <taxon>Papilionoideae</taxon>
        <taxon>50 kb inversion clade</taxon>
        <taxon>NPAAA clade</taxon>
        <taxon>indigoferoid/millettioid clade</taxon>
        <taxon>Phaseoleae</taxon>
        <taxon>Vigna</taxon>
    </lineage>
</organism>